<organism evidence="2 3">
    <name type="scientific">Phytomonospora endophytica</name>
    <dbReference type="NCBI Taxonomy" id="714109"/>
    <lineage>
        <taxon>Bacteria</taxon>
        <taxon>Bacillati</taxon>
        <taxon>Actinomycetota</taxon>
        <taxon>Actinomycetes</taxon>
        <taxon>Micromonosporales</taxon>
        <taxon>Micromonosporaceae</taxon>
        <taxon>Phytomonospora</taxon>
    </lineage>
</organism>
<comment type="caution">
    <text evidence="2">The sequence shown here is derived from an EMBL/GenBank/DDBJ whole genome shotgun (WGS) entry which is preliminary data.</text>
</comment>
<dbReference type="AlphaFoldDB" id="A0A841FKC9"/>
<feature type="region of interest" description="Disordered" evidence="1">
    <location>
        <begin position="55"/>
        <end position="87"/>
    </location>
</feature>
<name>A0A841FKC9_9ACTN</name>
<evidence type="ECO:0000256" key="1">
    <source>
        <dbReference type="SAM" id="MobiDB-lite"/>
    </source>
</evidence>
<sequence>MPKMTIPSRARAWAEDDMWVHSATVRAFRDLWLIKRCRACGEKTPCQAVKHARGVLDGADPLPPPAKGDLRPWPPLQAQAVPRRREA</sequence>
<dbReference type="EMBL" id="JACHGT010000003">
    <property type="protein sequence ID" value="MBB6033607.1"/>
    <property type="molecule type" value="Genomic_DNA"/>
</dbReference>
<proteinExistence type="predicted"/>
<accession>A0A841FKC9</accession>
<evidence type="ECO:0000313" key="3">
    <source>
        <dbReference type="Proteomes" id="UP000548476"/>
    </source>
</evidence>
<reference evidence="2 3" key="1">
    <citation type="submission" date="2020-08" db="EMBL/GenBank/DDBJ databases">
        <title>Genomic Encyclopedia of Type Strains, Phase IV (KMG-IV): sequencing the most valuable type-strain genomes for metagenomic binning, comparative biology and taxonomic classification.</title>
        <authorList>
            <person name="Goeker M."/>
        </authorList>
    </citation>
    <scope>NUCLEOTIDE SEQUENCE [LARGE SCALE GENOMIC DNA]</scope>
    <source>
        <strain evidence="2 3">YIM 65646</strain>
    </source>
</reference>
<evidence type="ECO:0000313" key="2">
    <source>
        <dbReference type="EMBL" id="MBB6033607.1"/>
    </source>
</evidence>
<keyword evidence="3" id="KW-1185">Reference proteome</keyword>
<protein>
    <submittedName>
        <fullName evidence="2">Uncharacterized protein</fullName>
    </submittedName>
</protein>
<gene>
    <name evidence="2" type="ORF">HNR73_001457</name>
</gene>
<dbReference type="Proteomes" id="UP000548476">
    <property type="component" value="Unassembled WGS sequence"/>
</dbReference>